<accession>H5XRY9</accession>
<dbReference type="InterPro" id="IPR036514">
    <property type="entry name" value="SGNH_hydro_sf"/>
</dbReference>
<feature type="signal peptide" evidence="1">
    <location>
        <begin position="1"/>
        <end position="23"/>
    </location>
</feature>
<keyword evidence="4" id="KW-1185">Reference proteome</keyword>
<gene>
    <name evidence="3" type="ORF">DesyoDRAFT_0332</name>
</gene>
<dbReference type="OrthoDB" id="8233337at2"/>
<evidence type="ECO:0000313" key="4">
    <source>
        <dbReference type="Proteomes" id="UP000005104"/>
    </source>
</evidence>
<dbReference type="eggNOG" id="COG2755">
    <property type="taxonomic scope" value="Bacteria"/>
</dbReference>
<dbReference type="Proteomes" id="UP000005104">
    <property type="component" value="Chromosome"/>
</dbReference>
<dbReference type="STRING" id="768710.DesyoDRAFT_0332"/>
<dbReference type="InterPro" id="IPR051532">
    <property type="entry name" value="Ester_Hydrolysis_Enzymes"/>
</dbReference>
<organism evidence="3 4">
    <name type="scientific">Desulfosporosinus youngiae DSM 17734</name>
    <dbReference type="NCBI Taxonomy" id="768710"/>
    <lineage>
        <taxon>Bacteria</taxon>
        <taxon>Bacillati</taxon>
        <taxon>Bacillota</taxon>
        <taxon>Clostridia</taxon>
        <taxon>Eubacteriales</taxon>
        <taxon>Desulfitobacteriaceae</taxon>
        <taxon>Desulfosporosinus</taxon>
    </lineage>
</organism>
<feature type="chain" id="PRO_5003601271" evidence="1">
    <location>
        <begin position="24"/>
        <end position="241"/>
    </location>
</feature>
<sequence>MKKIIIVLLIVLLGSAMVVATFAKDQNLTGITKLRNGTVNAVILGDSIAVSQGASDPLTTGWNSELKTSLFNKYANNIVWDNKASAGHLIDYSLQRATEIVSTTDAVFICSGRIDRNFDTPDQFGKKYAQLINDIKSRAPNADIFCIVEPPMISSDESLFLGIRTAIIDVSANTGSNLLDVWSTFPQNQVDLVEYLLDGLHPNDKGYKLMSDYIYNQIVKVINEVKRRKTVIPIQQFFSIH</sequence>
<protein>
    <submittedName>
        <fullName evidence="3">Lysophospholipase L1-like esterase</fullName>
    </submittedName>
</protein>
<dbReference type="Gene3D" id="3.40.50.1110">
    <property type="entry name" value="SGNH hydrolase"/>
    <property type="match status" value="1"/>
</dbReference>
<name>H5XRY9_9FIRM</name>
<dbReference type="HOGENOM" id="CLU_1136616_0_0_9"/>
<dbReference type="PANTHER" id="PTHR30383">
    <property type="entry name" value="THIOESTERASE 1/PROTEASE 1/LYSOPHOSPHOLIPASE L1"/>
    <property type="match status" value="1"/>
</dbReference>
<evidence type="ECO:0000256" key="1">
    <source>
        <dbReference type="SAM" id="SignalP"/>
    </source>
</evidence>
<reference evidence="3 4" key="1">
    <citation type="submission" date="2011-11" db="EMBL/GenBank/DDBJ databases">
        <title>The Noncontiguous Finished genome of Desulfosporosinus youngiae DSM 17734.</title>
        <authorList>
            <consortium name="US DOE Joint Genome Institute (JGI-PGF)"/>
            <person name="Lucas S."/>
            <person name="Han J."/>
            <person name="Lapidus A."/>
            <person name="Cheng J.-F."/>
            <person name="Goodwin L."/>
            <person name="Pitluck S."/>
            <person name="Peters L."/>
            <person name="Ovchinnikova G."/>
            <person name="Lu M."/>
            <person name="Land M.L."/>
            <person name="Hauser L."/>
            <person name="Pester M."/>
            <person name="Spring S."/>
            <person name="Ollivier B."/>
            <person name="Rattei T."/>
            <person name="Klenk H.-P."/>
            <person name="Wagner M."/>
            <person name="Loy A."/>
            <person name="Woyke T.J."/>
        </authorList>
    </citation>
    <scope>NUCLEOTIDE SEQUENCE [LARGE SCALE GENOMIC DNA]</scope>
    <source>
        <strain evidence="3 4">DSM 17734</strain>
    </source>
</reference>
<evidence type="ECO:0000313" key="3">
    <source>
        <dbReference type="EMBL" id="EHQ87526.1"/>
    </source>
</evidence>
<dbReference type="AlphaFoldDB" id="H5XRY9"/>
<evidence type="ECO:0000259" key="2">
    <source>
        <dbReference type="Pfam" id="PF13472"/>
    </source>
</evidence>
<dbReference type="SUPFAM" id="SSF52266">
    <property type="entry name" value="SGNH hydrolase"/>
    <property type="match status" value="1"/>
</dbReference>
<feature type="domain" description="SGNH hydrolase-type esterase" evidence="2">
    <location>
        <begin position="43"/>
        <end position="209"/>
    </location>
</feature>
<dbReference type="EMBL" id="CM001441">
    <property type="protein sequence ID" value="EHQ87526.1"/>
    <property type="molecule type" value="Genomic_DNA"/>
</dbReference>
<dbReference type="InterPro" id="IPR013830">
    <property type="entry name" value="SGNH_hydro"/>
</dbReference>
<dbReference type="CDD" id="cd00229">
    <property type="entry name" value="SGNH_hydrolase"/>
    <property type="match status" value="1"/>
</dbReference>
<dbReference type="RefSeq" id="WP_007778586.1">
    <property type="nucleotide sequence ID" value="NZ_CM001441.1"/>
</dbReference>
<dbReference type="Pfam" id="PF13472">
    <property type="entry name" value="Lipase_GDSL_2"/>
    <property type="match status" value="1"/>
</dbReference>
<proteinExistence type="predicted"/>
<keyword evidence="1" id="KW-0732">Signal</keyword>